<dbReference type="InterPro" id="IPR001926">
    <property type="entry name" value="TrpB-like_PALP"/>
</dbReference>
<dbReference type="SUPFAM" id="SSF53686">
    <property type="entry name" value="Tryptophan synthase beta subunit-like PLP-dependent enzymes"/>
    <property type="match status" value="1"/>
</dbReference>
<sequence length="405" mass="44518">MVECNEFTKEQFLEATNRIKDVLKETKLVYSNIFSKESGNDIYIKPENLQVTGAFKIRGAYNKISKLTEEEKKKGLITSSAGNHAQGVALAAQRLGVKATIVMPKATPLIKVEATKNFGANVVLHGDCYDEAYEEAKRLEEKNGYTFVHPFNDIDVIEGQGTIAIEILNELKDVDCIIVPVGGGGLISGIAVAAKLINPKIKIIGVEPEGANAVKISIENNKVMSLDNLKTIADGVAVKTPGDLNFKIIKKYVDEIVTVSDLEVMEAFLILLEKHKLIGETSGVLPLAALRKINEKNKKIACVISGGNIDVLTIASMIDRGLVSRGRKFCFTVELLDKPGQLQKVSQILGDLNANIIKLDHNKFKTFDAFMQVQLEVTVETNGHEHVQLITDELERKGFKIVKVY</sequence>
<evidence type="ECO:0000256" key="5">
    <source>
        <dbReference type="ARBA" id="ARBA00010869"/>
    </source>
</evidence>
<keyword evidence="10" id="KW-0412">Isoleucine biosynthesis</keyword>
<dbReference type="RefSeq" id="WP_206871918.1">
    <property type="nucleotide sequence ID" value="NZ_BMBA01000006.1"/>
</dbReference>
<dbReference type="InterPro" id="IPR044561">
    <property type="entry name" value="ACT_ThrD-II-like"/>
</dbReference>
<evidence type="ECO:0000256" key="11">
    <source>
        <dbReference type="ARBA" id="ARBA00022898"/>
    </source>
</evidence>
<proteinExistence type="inferred from homology"/>
<dbReference type="CDD" id="cd04886">
    <property type="entry name" value="ACT_ThrD-II-like"/>
    <property type="match status" value="1"/>
</dbReference>
<gene>
    <name evidence="14" type="ORF">CSC2_40970</name>
</gene>
<evidence type="ECO:0000313" key="15">
    <source>
        <dbReference type="Proteomes" id="UP000663802"/>
    </source>
</evidence>
<dbReference type="PROSITE" id="PS51671">
    <property type="entry name" value="ACT"/>
    <property type="match status" value="1"/>
</dbReference>
<dbReference type="NCBIfam" id="TIGR01127">
    <property type="entry name" value="ilvA_1Cterm"/>
    <property type="match status" value="1"/>
</dbReference>
<dbReference type="InterPro" id="IPR036052">
    <property type="entry name" value="TrpB-like_PALP_sf"/>
</dbReference>
<evidence type="ECO:0000256" key="10">
    <source>
        <dbReference type="ARBA" id="ARBA00022624"/>
    </source>
</evidence>
<evidence type="ECO:0000259" key="13">
    <source>
        <dbReference type="PROSITE" id="PS51671"/>
    </source>
</evidence>
<keyword evidence="10" id="KW-0028">Amino-acid biosynthesis</keyword>
<comment type="pathway">
    <text evidence="4">Amino-acid degradation; L-threonine degradation via propanoate pathway; propanoate from L-threonine: step 1/4.</text>
</comment>
<evidence type="ECO:0000256" key="3">
    <source>
        <dbReference type="ARBA" id="ARBA00004810"/>
    </source>
</evidence>
<dbReference type="CDD" id="cd01562">
    <property type="entry name" value="Thr-dehyd"/>
    <property type="match status" value="1"/>
</dbReference>
<dbReference type="Gene3D" id="3.40.50.1100">
    <property type="match status" value="2"/>
</dbReference>
<dbReference type="PANTHER" id="PTHR48078">
    <property type="entry name" value="THREONINE DEHYDRATASE, MITOCHONDRIAL-RELATED"/>
    <property type="match status" value="1"/>
</dbReference>
<evidence type="ECO:0000256" key="7">
    <source>
        <dbReference type="ARBA" id="ARBA00012096"/>
    </source>
</evidence>
<evidence type="ECO:0000256" key="9">
    <source>
        <dbReference type="ARBA" id="ARBA00022533"/>
    </source>
</evidence>
<evidence type="ECO:0000256" key="6">
    <source>
        <dbReference type="ARBA" id="ARBA00011447"/>
    </source>
</evidence>
<keyword evidence="11" id="KW-0663">Pyridoxal phosphate</keyword>
<comment type="similarity">
    <text evidence="5">Belongs to the serine/threonine dehydratase family.</text>
</comment>
<keyword evidence="9" id="KW-0021">Allosteric enzyme</keyword>
<keyword evidence="15" id="KW-1185">Reference proteome</keyword>
<dbReference type="InterPro" id="IPR050147">
    <property type="entry name" value="Ser/Thr_Dehydratase"/>
</dbReference>
<comment type="catalytic activity">
    <reaction evidence="1">
        <text>L-threonine = 2-oxobutanoate + NH4(+)</text>
        <dbReference type="Rhea" id="RHEA:22108"/>
        <dbReference type="ChEBI" id="CHEBI:16763"/>
        <dbReference type="ChEBI" id="CHEBI:28938"/>
        <dbReference type="ChEBI" id="CHEBI:57926"/>
        <dbReference type="EC" id="4.3.1.19"/>
    </reaction>
</comment>
<evidence type="ECO:0000256" key="1">
    <source>
        <dbReference type="ARBA" id="ARBA00001274"/>
    </source>
</evidence>
<comment type="pathway">
    <text evidence="3">Amino-acid biosynthesis; L-isoleucine biosynthesis; 2-oxobutanoate from L-threonine: step 1/1.</text>
</comment>
<dbReference type="InterPro" id="IPR002912">
    <property type="entry name" value="ACT_dom"/>
</dbReference>
<dbReference type="Gene3D" id="3.30.70.260">
    <property type="match status" value="1"/>
</dbReference>
<reference evidence="14 15" key="1">
    <citation type="journal article" date="2021" name="Int. J. Syst. Evol. Microbiol.">
        <title>Clostridium zeae sp. nov., isolated from corn silage.</title>
        <authorList>
            <person name="Kobayashi H."/>
            <person name="Tanizawa Y."/>
            <person name="Yagura M."/>
            <person name="Sakamoto M."/>
            <person name="Ohkuma M."/>
            <person name="Tohno M."/>
        </authorList>
    </citation>
    <scope>NUCLEOTIDE SEQUENCE [LARGE SCALE GENOMIC DNA]</scope>
    <source>
        <strain evidence="14 15">CSC2</strain>
    </source>
</reference>
<dbReference type="EMBL" id="BMBA01000006">
    <property type="protein sequence ID" value="GFZ33571.1"/>
    <property type="molecule type" value="Genomic_DNA"/>
</dbReference>
<dbReference type="Proteomes" id="UP000663802">
    <property type="component" value="Unassembled WGS sequence"/>
</dbReference>
<dbReference type="InterPro" id="IPR045865">
    <property type="entry name" value="ACT-like_dom_sf"/>
</dbReference>
<comment type="caution">
    <text evidence="14">The sequence shown here is derived from an EMBL/GenBank/DDBJ whole genome shotgun (WGS) entry which is preliminary data.</text>
</comment>
<evidence type="ECO:0000256" key="4">
    <source>
        <dbReference type="ARBA" id="ARBA00004958"/>
    </source>
</evidence>
<protein>
    <recommendedName>
        <fullName evidence="8">L-threonine dehydratase catabolic TdcB</fullName>
        <ecNumber evidence="7">4.3.1.19</ecNumber>
    </recommendedName>
</protein>
<keyword evidence="12" id="KW-0456">Lyase</keyword>
<comment type="subunit">
    <text evidence="6">In the native structure, TdcB is in a dimeric form, whereas in the TdcB-AMP complex, it exists in a tetrameric form (dimer of dimers).</text>
</comment>
<dbReference type="PANTHER" id="PTHR48078:SF6">
    <property type="entry name" value="L-THREONINE DEHYDRATASE CATABOLIC TDCB"/>
    <property type="match status" value="1"/>
</dbReference>
<accession>A0ABQ1EFK7</accession>
<dbReference type="SUPFAM" id="SSF55021">
    <property type="entry name" value="ACT-like"/>
    <property type="match status" value="1"/>
</dbReference>
<feature type="domain" description="ACT" evidence="13">
    <location>
        <begin position="330"/>
        <end position="405"/>
    </location>
</feature>
<dbReference type="Pfam" id="PF00291">
    <property type="entry name" value="PALP"/>
    <property type="match status" value="1"/>
</dbReference>
<dbReference type="InterPro" id="IPR000634">
    <property type="entry name" value="Ser/Thr_deHydtase_PyrdxlP-BS"/>
</dbReference>
<evidence type="ECO:0000256" key="8">
    <source>
        <dbReference type="ARBA" id="ARBA00022248"/>
    </source>
</evidence>
<dbReference type="EC" id="4.3.1.19" evidence="7"/>
<evidence type="ECO:0000256" key="2">
    <source>
        <dbReference type="ARBA" id="ARBA00001933"/>
    </source>
</evidence>
<organism evidence="14 15">
    <name type="scientific">Clostridium zeae</name>
    <dbReference type="NCBI Taxonomy" id="2759022"/>
    <lineage>
        <taxon>Bacteria</taxon>
        <taxon>Bacillati</taxon>
        <taxon>Bacillota</taxon>
        <taxon>Clostridia</taxon>
        <taxon>Eubacteriales</taxon>
        <taxon>Clostridiaceae</taxon>
        <taxon>Clostridium</taxon>
    </lineage>
</organism>
<evidence type="ECO:0000256" key="12">
    <source>
        <dbReference type="ARBA" id="ARBA00023239"/>
    </source>
</evidence>
<name>A0ABQ1EFK7_9CLOT</name>
<dbReference type="PROSITE" id="PS00165">
    <property type="entry name" value="DEHYDRATASE_SER_THR"/>
    <property type="match status" value="1"/>
</dbReference>
<dbReference type="InterPro" id="IPR005789">
    <property type="entry name" value="Thr_deHydtase_catblc"/>
</dbReference>
<evidence type="ECO:0000313" key="14">
    <source>
        <dbReference type="EMBL" id="GFZ33571.1"/>
    </source>
</evidence>
<comment type="cofactor">
    <cofactor evidence="2">
        <name>pyridoxal 5'-phosphate</name>
        <dbReference type="ChEBI" id="CHEBI:597326"/>
    </cofactor>
</comment>
<keyword evidence="10" id="KW-0100">Branched-chain amino acid biosynthesis</keyword>